<dbReference type="VEuPathDB" id="PlasmoDB:PVPCR_0802490"/>
<protein>
    <submittedName>
        <fullName evidence="2">Uncharacterized protein</fullName>
    </submittedName>
</protein>
<gene>
    <name evidence="2" type="ORF">PVPCR_0802490</name>
</gene>
<feature type="transmembrane region" description="Helical" evidence="1">
    <location>
        <begin position="346"/>
        <end position="365"/>
    </location>
</feature>
<feature type="transmembrane region" description="Helical" evidence="1">
    <location>
        <begin position="310"/>
        <end position="334"/>
    </location>
</feature>
<keyword evidence="3" id="KW-1185">Reference proteome</keyword>
<evidence type="ECO:0000313" key="3">
    <source>
        <dbReference type="Proteomes" id="UP000515268"/>
    </source>
</evidence>
<dbReference type="EMBL" id="LR865413">
    <property type="protein sequence ID" value="CAD2103118.1"/>
    <property type="molecule type" value="Genomic_DNA"/>
</dbReference>
<dbReference type="OrthoDB" id="365615at2759"/>
<keyword evidence="1" id="KW-0472">Membrane</keyword>
<feature type="transmembrane region" description="Helical" evidence="1">
    <location>
        <begin position="143"/>
        <end position="166"/>
    </location>
</feature>
<proteinExistence type="predicted"/>
<name>A0A6V7STG8_PLAVN</name>
<evidence type="ECO:0000256" key="1">
    <source>
        <dbReference type="SAM" id="Phobius"/>
    </source>
</evidence>
<accession>A0A6V7STG8</accession>
<sequence length="431" mass="50705">MKNKEQANMNTVYFDKLGNSISSAAYGKGTNNSISEQINNSDLYNYDNDGYDKFVKNGENKESKNSTKVRFSWREKIELRKKYKTFINLIYKLKYKREIPIYRLTIMDHITELYNFLFKKINCSNYIFFDDKLVFSYFTNMKFMLIIFLDYLLKIGVTIFFLFILLNNHTFINETNISYFHDIPIINTAAQPLTFPQSFDLSKYPNIQVPDNPINIKYINKDIGNVGSTNVTETIPGIIPNGYLNLNIRDNIFTLKWSEIFIYDKIYLYAWEDKKKNELRYSISSHILFLLCKYSYAPVNLNTLLLGENILSNIILIDNINGFTWVNIIVVILFKGIQILMTKVNYFLIGLFLLHIILYITYAIHAQILRYIILRKIEILFAFKKILISNYEEIPLVPDDNSSYITCRDILKYYSEEGFFSSEGNIIPNFI</sequence>
<keyword evidence="1" id="KW-0812">Transmembrane</keyword>
<evidence type="ECO:0000313" key="2">
    <source>
        <dbReference type="EMBL" id="CAD2103118.1"/>
    </source>
</evidence>
<keyword evidence="1" id="KW-1133">Transmembrane helix</keyword>
<dbReference type="Proteomes" id="UP000515268">
    <property type="component" value="Chromosome PVPCR_08"/>
</dbReference>
<dbReference type="AlphaFoldDB" id="A0A6V7STG8"/>
<organism evidence="2 3">
    <name type="scientific">Plasmodium vinckei petteri</name>
    <dbReference type="NCBI Taxonomy" id="138298"/>
    <lineage>
        <taxon>Eukaryota</taxon>
        <taxon>Sar</taxon>
        <taxon>Alveolata</taxon>
        <taxon>Apicomplexa</taxon>
        <taxon>Aconoidasida</taxon>
        <taxon>Haemosporida</taxon>
        <taxon>Plasmodiidae</taxon>
        <taxon>Plasmodium</taxon>
        <taxon>Plasmodium (Vinckeia)</taxon>
    </lineage>
</organism>
<reference evidence="2 3" key="1">
    <citation type="submission" date="2020-08" db="EMBL/GenBank/DDBJ databases">
        <authorList>
            <person name="Ramaprasad A."/>
        </authorList>
    </citation>
    <scope>NUCLEOTIDE SEQUENCE [LARGE SCALE GENOMIC DNA]</scope>
</reference>